<dbReference type="GeneID" id="111448999"/>
<proteinExistence type="predicted"/>
<gene>
    <name evidence="4" type="primary">LOC111448999</name>
</gene>
<feature type="region of interest" description="Disordered" evidence="2">
    <location>
        <begin position="1"/>
        <end position="55"/>
    </location>
</feature>
<dbReference type="RefSeq" id="XP_022944586.1">
    <property type="nucleotide sequence ID" value="XM_023088818.1"/>
</dbReference>
<dbReference type="PANTHER" id="PTHR35468">
    <property type="entry name" value="MYOSIN-LIKE PROTEIN"/>
    <property type="match status" value="1"/>
</dbReference>
<feature type="region of interest" description="Disordered" evidence="2">
    <location>
        <begin position="392"/>
        <end position="417"/>
    </location>
</feature>
<keyword evidence="1" id="KW-0175">Coiled coil</keyword>
<dbReference type="AlphaFoldDB" id="A0A6J1FUT8"/>
<keyword evidence="3" id="KW-1185">Reference proteome</keyword>
<feature type="region of interest" description="Disordered" evidence="2">
    <location>
        <begin position="277"/>
        <end position="317"/>
    </location>
</feature>
<name>A0A6J1FUT8_CUCMO</name>
<dbReference type="KEGG" id="cmos:111448999"/>
<reference evidence="4" key="1">
    <citation type="submission" date="2025-08" db="UniProtKB">
        <authorList>
            <consortium name="RefSeq"/>
        </authorList>
    </citation>
    <scope>IDENTIFICATION</scope>
    <source>
        <tissue evidence="4">Young leaves</tissue>
    </source>
</reference>
<feature type="compositionally biased region" description="Low complexity" evidence="2">
    <location>
        <begin position="277"/>
        <end position="289"/>
    </location>
</feature>
<protein>
    <submittedName>
        <fullName evidence="4">Calponin homology domain-containing protein DDB_G0272472 isoform X1</fullName>
    </submittedName>
</protein>
<evidence type="ECO:0000313" key="4">
    <source>
        <dbReference type="RefSeq" id="XP_022944586.1"/>
    </source>
</evidence>
<dbReference type="PANTHER" id="PTHR35468:SF1">
    <property type="entry name" value="MYOSIN-LIKE PROTEIN"/>
    <property type="match status" value="1"/>
</dbReference>
<evidence type="ECO:0000313" key="3">
    <source>
        <dbReference type="Proteomes" id="UP000504609"/>
    </source>
</evidence>
<feature type="compositionally biased region" description="Polar residues" evidence="2">
    <location>
        <begin position="307"/>
        <end position="317"/>
    </location>
</feature>
<evidence type="ECO:0000256" key="2">
    <source>
        <dbReference type="SAM" id="MobiDB-lite"/>
    </source>
</evidence>
<sequence>MSSLATVTATRRPKWQYPQPAPPTPRILHFPRRPRTRRRPSKSVPAKPSSGFDGRGKLEALFDQERAFLKDGFPVALMDRGEGRSERVEERENVGVGSAAAEEKWRFQAEMLRAECNLLRMEREITNKKLEKMKVRMERTLKSAVQALVSGKNKVYEGKDMEMVLEEEINDLAKKLERLRRGSRNKQIVVRKCSNFDKRASLLQRKLEKIDGNSGELIATETKGACGDHESFISSGKFNNVQVEVLRRKMEDLSKGTLLEKMREECRSMLSITATSSVVSSATSSAASSKIRTEHPDSSMPTHLPNPDSTSQERNQCSGHCKAIIRRITEQVKAEKDQWSQMQEMLNQVREEMEELQVSREFWKDQALESESQIRSLQSSVEEWKHKAIAHETKAKEVERSKKKGQGHGQASPPDEMEKHVLICRVKEKNPNLLHARDVRSRRREISIDEQQLQQQQQQKIHSHIKTFEKSQRLPFRDITNNYLHK</sequence>
<feature type="coiled-coil region" evidence="1">
    <location>
        <begin position="111"/>
        <end position="182"/>
    </location>
</feature>
<feature type="coiled-coil region" evidence="1">
    <location>
        <begin position="332"/>
        <end position="366"/>
    </location>
</feature>
<evidence type="ECO:0000256" key="1">
    <source>
        <dbReference type="SAM" id="Coils"/>
    </source>
</evidence>
<organism evidence="3 4">
    <name type="scientific">Cucurbita moschata</name>
    <name type="common">Winter crookneck squash</name>
    <name type="synonym">Cucurbita pepo var. moschata</name>
    <dbReference type="NCBI Taxonomy" id="3662"/>
    <lineage>
        <taxon>Eukaryota</taxon>
        <taxon>Viridiplantae</taxon>
        <taxon>Streptophyta</taxon>
        <taxon>Embryophyta</taxon>
        <taxon>Tracheophyta</taxon>
        <taxon>Spermatophyta</taxon>
        <taxon>Magnoliopsida</taxon>
        <taxon>eudicotyledons</taxon>
        <taxon>Gunneridae</taxon>
        <taxon>Pentapetalae</taxon>
        <taxon>rosids</taxon>
        <taxon>fabids</taxon>
        <taxon>Cucurbitales</taxon>
        <taxon>Cucurbitaceae</taxon>
        <taxon>Cucurbiteae</taxon>
        <taxon>Cucurbita</taxon>
    </lineage>
</organism>
<accession>A0A6J1FUT8</accession>
<feature type="compositionally biased region" description="Basic residues" evidence="2">
    <location>
        <begin position="29"/>
        <end position="41"/>
    </location>
</feature>
<dbReference type="Proteomes" id="UP000504609">
    <property type="component" value="Unplaced"/>
</dbReference>